<dbReference type="KEGG" id="samy:DB32_007819"/>
<dbReference type="AlphaFoldDB" id="A0A0F6YME2"/>
<protein>
    <submittedName>
        <fullName evidence="1">Uncharacterized protein</fullName>
    </submittedName>
</protein>
<sequence length="104" mass="10590">MGAATGAEGASDAFRAELEKAGATGGPSAASGARTDALKALAEEVRSGRIDASQAIDRLVERALGGMAASLPPARRAELEAMLRAALEEDPTLAAMQRDLARGR</sequence>
<organism evidence="1 2">
    <name type="scientific">Sandaracinus amylolyticus</name>
    <dbReference type="NCBI Taxonomy" id="927083"/>
    <lineage>
        <taxon>Bacteria</taxon>
        <taxon>Pseudomonadati</taxon>
        <taxon>Myxococcota</taxon>
        <taxon>Polyangia</taxon>
        <taxon>Polyangiales</taxon>
        <taxon>Sandaracinaceae</taxon>
        <taxon>Sandaracinus</taxon>
    </lineage>
</organism>
<gene>
    <name evidence="1" type="ORF">DB32_007819</name>
</gene>
<reference evidence="1 2" key="1">
    <citation type="submission" date="2015-03" db="EMBL/GenBank/DDBJ databases">
        <title>Genome assembly of Sandaracinus amylolyticus DSM 53668.</title>
        <authorList>
            <person name="Sharma G."/>
            <person name="Subramanian S."/>
        </authorList>
    </citation>
    <scope>NUCLEOTIDE SEQUENCE [LARGE SCALE GENOMIC DNA]</scope>
    <source>
        <strain evidence="1 2">DSM 53668</strain>
    </source>
</reference>
<dbReference type="STRING" id="927083.DB32_007819"/>
<evidence type="ECO:0000313" key="2">
    <source>
        <dbReference type="Proteomes" id="UP000034883"/>
    </source>
</evidence>
<keyword evidence="2" id="KW-1185">Reference proteome</keyword>
<accession>A0A0F6YME2</accession>
<dbReference type="EMBL" id="CP011125">
    <property type="protein sequence ID" value="AKF10670.1"/>
    <property type="molecule type" value="Genomic_DNA"/>
</dbReference>
<proteinExistence type="predicted"/>
<name>A0A0F6YME2_9BACT</name>
<dbReference type="Proteomes" id="UP000034883">
    <property type="component" value="Chromosome"/>
</dbReference>
<evidence type="ECO:0000313" key="1">
    <source>
        <dbReference type="EMBL" id="AKF10670.1"/>
    </source>
</evidence>